<accession>A0A2X2X0F8</accession>
<dbReference type="AlphaFoldDB" id="A0A2X2X0F8"/>
<evidence type="ECO:0000313" key="4">
    <source>
        <dbReference type="Proteomes" id="UP000199426"/>
    </source>
</evidence>
<sequence length="231" mass="26452">MHKLKFLFLILSFSFLFQSCQSQGFDLEKMVLPVKQTELKTLGLKSYGTGVGTEAVQYSIYKADVVNDGKFPINFGGIKIKDAPDSEFYTPGMLSFYGKNEGSNCEGFKLNLENPDNFQKVLDHLLNKKDKFKLVFDNGKDTVDRARVFSGKQNNITYLVLSMLNEKGKKVGYLEAISAKETPLLTSRLGGVFQYYNDYLEYRKNKAANFSYLDFLRETDDKFYKENNNLK</sequence>
<dbReference type="Proteomes" id="UP000199426">
    <property type="component" value="Unassembled WGS sequence"/>
</dbReference>
<reference evidence="3 5" key="2">
    <citation type="submission" date="2018-06" db="EMBL/GenBank/DDBJ databases">
        <authorList>
            <consortium name="Pathogen Informatics"/>
            <person name="Doyle S."/>
        </authorList>
    </citation>
    <scope>NUCLEOTIDE SEQUENCE [LARGE SCALE GENOMIC DNA]</scope>
    <source>
        <strain evidence="3 5">NCTC13492</strain>
    </source>
</reference>
<dbReference type="EMBL" id="FNEG01000005">
    <property type="protein sequence ID" value="SDJ32340.1"/>
    <property type="molecule type" value="Genomic_DNA"/>
</dbReference>
<dbReference type="STRING" id="445960.SAMN05421542_3184"/>
<feature type="signal peptide" evidence="1">
    <location>
        <begin position="1"/>
        <end position="24"/>
    </location>
</feature>
<evidence type="ECO:0000313" key="2">
    <source>
        <dbReference type="EMBL" id="SDJ32340.1"/>
    </source>
</evidence>
<keyword evidence="4" id="KW-1185">Reference proteome</keyword>
<evidence type="ECO:0000313" key="3">
    <source>
        <dbReference type="EMBL" id="SQB45367.1"/>
    </source>
</evidence>
<evidence type="ECO:0000256" key="1">
    <source>
        <dbReference type="SAM" id="SignalP"/>
    </source>
</evidence>
<organism evidence="3 5">
    <name type="scientific">Chryseobacterium jejuense</name>
    <dbReference type="NCBI Taxonomy" id="445960"/>
    <lineage>
        <taxon>Bacteria</taxon>
        <taxon>Pseudomonadati</taxon>
        <taxon>Bacteroidota</taxon>
        <taxon>Flavobacteriia</taxon>
        <taxon>Flavobacteriales</taxon>
        <taxon>Weeksellaceae</taxon>
        <taxon>Chryseobacterium group</taxon>
        <taxon>Chryseobacterium</taxon>
    </lineage>
</organism>
<keyword evidence="1" id="KW-0732">Signal</keyword>
<reference evidence="2 4" key="1">
    <citation type="submission" date="2016-10" db="EMBL/GenBank/DDBJ databases">
        <authorList>
            <person name="Varghese N."/>
            <person name="Submissions S."/>
        </authorList>
    </citation>
    <scope>NUCLEOTIDE SEQUENCE [LARGE SCALE GENOMIC DNA]</scope>
    <source>
        <strain evidence="2 4">DSM 19299</strain>
    </source>
</reference>
<protein>
    <recommendedName>
        <fullName evidence="6">Lipoprotein</fullName>
    </recommendedName>
</protein>
<name>A0A2X2X0F8_CHRJE</name>
<feature type="chain" id="PRO_5016624853" description="Lipoprotein" evidence="1">
    <location>
        <begin position="25"/>
        <end position="231"/>
    </location>
</feature>
<evidence type="ECO:0000313" key="5">
    <source>
        <dbReference type="Proteomes" id="UP000251670"/>
    </source>
</evidence>
<dbReference type="PROSITE" id="PS51257">
    <property type="entry name" value="PROKAR_LIPOPROTEIN"/>
    <property type="match status" value="1"/>
</dbReference>
<proteinExistence type="predicted"/>
<gene>
    <name evidence="3" type="ORF">NCTC13492_02710</name>
    <name evidence="2" type="ORF">SAMN05421542_3184</name>
</gene>
<dbReference type="Proteomes" id="UP000251670">
    <property type="component" value="Unassembled WGS sequence"/>
</dbReference>
<evidence type="ECO:0008006" key="6">
    <source>
        <dbReference type="Google" id="ProtNLM"/>
    </source>
</evidence>
<dbReference type="EMBL" id="UAWB01000006">
    <property type="protein sequence ID" value="SQB45367.1"/>
    <property type="molecule type" value="Genomic_DNA"/>
</dbReference>